<dbReference type="SUPFAM" id="SSF56112">
    <property type="entry name" value="Protein kinase-like (PK-like)"/>
    <property type="match status" value="1"/>
</dbReference>
<dbReference type="Proteomes" id="UP000010310">
    <property type="component" value="Unassembled WGS sequence"/>
</dbReference>
<keyword evidence="2" id="KW-0808">Transferase</keyword>
<reference evidence="2 3" key="1">
    <citation type="submission" date="2012-09" db="EMBL/GenBank/DDBJ databases">
        <authorList>
            <person name="Dupont C.L."/>
            <person name="Rusch D.B."/>
            <person name="Lombardo M.-J."/>
            <person name="Novotny M."/>
            <person name="Yee-Greenbaum J."/>
            <person name="Laskin R."/>
        </authorList>
    </citation>
    <scope>NUCLEOTIDE SEQUENCE [LARGE SCALE GENOMIC DNA]</scope>
    <source>
        <strain evidence="2">SAR86E</strain>
    </source>
</reference>
<dbReference type="Pfam" id="PF01636">
    <property type="entry name" value="APH"/>
    <property type="match status" value="1"/>
</dbReference>
<evidence type="ECO:0000313" key="2">
    <source>
        <dbReference type="EMBL" id="EKO36091.1"/>
    </source>
</evidence>
<dbReference type="InterPro" id="IPR002575">
    <property type="entry name" value="Aminoglycoside_PTrfase"/>
</dbReference>
<dbReference type="PATRIC" id="fig|1208365.4.peg.1328"/>
<sequence>MIPLYHRRLKIADLSTSNLLRYAQTYDEELTTLEPLKIEASGRKYFRAESDTSSYVISFDDSEINGQSIFIDRAKELADCGVRVPKIYHFDLINHLTLMEDVGDHSLINEGDFYQKEELVFSTLKLLNSMHQSKFENLDTTFWIGLESQSKKFSEVFCDHFLKLKMFDKYQDLYLNLRHGIMDQQWTNCHFDFERRNIHLLQNGDLALIDFQDMCFGPIGIDLAGILIDHYIPCDLDKVKENCKYFSNLSVFSMSSDDFYQATLWGGLQRNLRIMGTLTQLYLKFNRSFRIRDLPQIVLNTATISTALNQDMLSNFLLNDVMQILERKLVKL</sequence>
<dbReference type="Gene3D" id="3.30.200.20">
    <property type="entry name" value="Phosphorylase Kinase, domain 1"/>
    <property type="match status" value="1"/>
</dbReference>
<dbReference type="Gene3D" id="3.90.1200.10">
    <property type="match status" value="1"/>
</dbReference>
<name>K6GGC9_9GAMM</name>
<dbReference type="InterPro" id="IPR011009">
    <property type="entry name" value="Kinase-like_dom_sf"/>
</dbReference>
<dbReference type="STRING" id="1208365.B273_0740"/>
<evidence type="ECO:0000259" key="1">
    <source>
        <dbReference type="Pfam" id="PF01636"/>
    </source>
</evidence>
<dbReference type="AlphaFoldDB" id="K6GGC9"/>
<comment type="caution">
    <text evidence="2">The sequence shown here is derived from an EMBL/GenBank/DDBJ whole genome shotgun (WGS) entry which is preliminary data.</text>
</comment>
<evidence type="ECO:0000313" key="3">
    <source>
        <dbReference type="Proteomes" id="UP000010310"/>
    </source>
</evidence>
<proteinExistence type="predicted"/>
<gene>
    <name evidence="2" type="ORF">B273_0740</name>
</gene>
<dbReference type="GO" id="GO:0016740">
    <property type="term" value="F:transferase activity"/>
    <property type="evidence" value="ECO:0007669"/>
    <property type="project" value="UniProtKB-KW"/>
</dbReference>
<keyword evidence="3" id="KW-1185">Reference proteome</keyword>
<feature type="domain" description="Aminoglycoside phosphotransferase" evidence="1">
    <location>
        <begin position="33"/>
        <end position="227"/>
    </location>
</feature>
<accession>K6GGC9</accession>
<protein>
    <submittedName>
        <fullName evidence="2">Phosphotransferase enzyme family protein</fullName>
    </submittedName>
</protein>
<dbReference type="EMBL" id="AMWX01000012">
    <property type="protein sequence ID" value="EKO36091.1"/>
    <property type="molecule type" value="Genomic_DNA"/>
</dbReference>
<organism evidence="2 3">
    <name type="scientific">SAR86 cluster bacterium SAR86E</name>
    <dbReference type="NCBI Taxonomy" id="1208365"/>
    <lineage>
        <taxon>Bacteria</taxon>
        <taxon>Pseudomonadati</taxon>
        <taxon>Pseudomonadota</taxon>
        <taxon>Gammaproteobacteria</taxon>
        <taxon>SAR86 cluster</taxon>
    </lineage>
</organism>